<dbReference type="InterPro" id="IPR003439">
    <property type="entry name" value="ABC_transporter-like_ATP-bd"/>
</dbReference>
<reference evidence="6" key="1">
    <citation type="submission" date="2019-09" db="EMBL/GenBank/DDBJ databases">
        <authorList>
            <person name="Needham M D."/>
        </authorList>
    </citation>
    <scope>NUCLEOTIDE SEQUENCE</scope>
</reference>
<keyword evidence="4" id="KW-1133">Transmembrane helix</keyword>
<proteinExistence type="predicted"/>
<dbReference type="Gene3D" id="3.40.50.300">
    <property type="entry name" value="P-loop containing nucleotide triphosphate hydrolases"/>
    <property type="match status" value="1"/>
</dbReference>
<evidence type="ECO:0000256" key="2">
    <source>
        <dbReference type="ARBA" id="ARBA00022741"/>
    </source>
</evidence>
<dbReference type="GO" id="GO:0043190">
    <property type="term" value="C:ATP-binding cassette (ABC) transporter complex"/>
    <property type="evidence" value="ECO:0007669"/>
    <property type="project" value="TreeGrafter"/>
</dbReference>
<feature type="transmembrane region" description="Helical" evidence="4">
    <location>
        <begin position="105"/>
        <end position="125"/>
    </location>
</feature>
<keyword evidence="2" id="KW-0547">Nucleotide-binding</keyword>
<dbReference type="EMBL" id="CABVLZ010000001">
    <property type="protein sequence ID" value="VVU94311.1"/>
    <property type="molecule type" value="Genomic_DNA"/>
</dbReference>
<dbReference type="AlphaFoldDB" id="A0A5E8CGL3"/>
<dbReference type="InterPro" id="IPR003593">
    <property type="entry name" value="AAA+_ATPase"/>
</dbReference>
<evidence type="ECO:0000256" key="3">
    <source>
        <dbReference type="ARBA" id="ARBA00022840"/>
    </source>
</evidence>
<evidence type="ECO:0000313" key="6">
    <source>
        <dbReference type="EMBL" id="VVU94311.1"/>
    </source>
</evidence>
<keyword evidence="3" id="KW-0067">ATP-binding</keyword>
<dbReference type="SMART" id="SM00382">
    <property type="entry name" value="AAA"/>
    <property type="match status" value="1"/>
</dbReference>
<feature type="transmembrane region" description="Helical" evidence="4">
    <location>
        <begin position="186"/>
        <end position="204"/>
    </location>
</feature>
<name>A0A5E8CGL3_9ZZZZ</name>
<evidence type="ECO:0000256" key="4">
    <source>
        <dbReference type="SAM" id="Phobius"/>
    </source>
</evidence>
<evidence type="ECO:0000256" key="1">
    <source>
        <dbReference type="ARBA" id="ARBA00022448"/>
    </source>
</evidence>
<sequence>MNKLELIIFSLSILILLLEKNIYLYLLTTLIFIDILRYKFNKTKRNNNNDNNNKEYYLHLSSNGDKIFSNLIILGLLGLTLIAGQQFIALNYWKNALVDNTLSKLIIFIIVILLYFTFGPDGYVYDISFFKYYFYPSKNNITYGLLKKIKSIPPSDISTYNNFELYRLFENLLITHERLNYELIRIQGRIMFFIISAIGIIIFSKKWFIKILISSYFVQRYIISKRIDAIQNKRKEFTNKQHDIFKGLNYIFSDIENFILYQDSNHNKKVTDLILKENDLDMSMRKIERIPATILRIWTFFVYSVIAIKIFYLTSLDISSKSAIKYAAKLAIGAINVGWIGMNLSNIYQSVTEISLRLGTYKSLSSKISVKKRNTFIDNFNSFIKIINKELFLFDIEINKDILHIKGKSGKGKTTLLNAIFYNNQEMRAVSVYLKQLSNLDMKNNTPLRIVKGFNTVDSDEMGKKALEIVENKLPILESIKQLSGGERQRLLIGSAIYKILINKNIKYLILDEGDTNIDSISYTNILKNVLNNFNIKIIFTTHKDDLYTTLDDRFKKRIQKLDISDKV</sequence>
<organism evidence="6">
    <name type="scientific">seawater metagenome</name>
    <dbReference type="NCBI Taxonomy" id="1561972"/>
    <lineage>
        <taxon>unclassified sequences</taxon>
        <taxon>metagenomes</taxon>
        <taxon>ecological metagenomes</taxon>
    </lineage>
</organism>
<keyword evidence="4" id="KW-0472">Membrane</keyword>
<feature type="transmembrane region" description="Helical" evidence="4">
    <location>
        <begin position="7"/>
        <end position="33"/>
    </location>
</feature>
<keyword evidence="1" id="KW-0813">Transport</keyword>
<gene>
    <name evidence="6" type="ORF">CPAV1605_31</name>
</gene>
<dbReference type="GO" id="GO:0042626">
    <property type="term" value="F:ATPase-coupled transmembrane transporter activity"/>
    <property type="evidence" value="ECO:0007669"/>
    <property type="project" value="TreeGrafter"/>
</dbReference>
<dbReference type="SUPFAM" id="SSF52540">
    <property type="entry name" value="P-loop containing nucleoside triphosphate hydrolases"/>
    <property type="match status" value="1"/>
</dbReference>
<keyword evidence="4" id="KW-0812">Transmembrane</keyword>
<feature type="transmembrane region" description="Helical" evidence="4">
    <location>
        <begin position="294"/>
        <end position="314"/>
    </location>
</feature>
<feature type="transmembrane region" description="Helical" evidence="4">
    <location>
        <begin position="67"/>
        <end position="93"/>
    </location>
</feature>
<dbReference type="Pfam" id="PF00005">
    <property type="entry name" value="ABC_tran"/>
    <property type="match status" value="1"/>
</dbReference>
<evidence type="ECO:0000259" key="5">
    <source>
        <dbReference type="SMART" id="SM00382"/>
    </source>
</evidence>
<feature type="domain" description="AAA+ ATPase" evidence="5">
    <location>
        <begin position="399"/>
        <end position="565"/>
    </location>
</feature>
<protein>
    <recommendedName>
        <fullName evidence="5">AAA+ ATPase domain-containing protein</fullName>
    </recommendedName>
</protein>
<dbReference type="InterPro" id="IPR027417">
    <property type="entry name" value="P-loop_NTPase"/>
</dbReference>
<accession>A0A5E8CGL3</accession>
<dbReference type="InterPro" id="IPR050095">
    <property type="entry name" value="ECF_ABC_transporter_ATP-bd"/>
</dbReference>
<dbReference type="PANTHER" id="PTHR43553">
    <property type="entry name" value="HEAVY METAL TRANSPORTER"/>
    <property type="match status" value="1"/>
</dbReference>
<dbReference type="CDD" id="cd00267">
    <property type="entry name" value="ABC_ATPase"/>
    <property type="match status" value="1"/>
</dbReference>
<dbReference type="GO" id="GO:0016887">
    <property type="term" value="F:ATP hydrolysis activity"/>
    <property type="evidence" value="ECO:0007669"/>
    <property type="project" value="InterPro"/>
</dbReference>
<dbReference type="GO" id="GO:0005524">
    <property type="term" value="F:ATP binding"/>
    <property type="evidence" value="ECO:0007669"/>
    <property type="project" value="UniProtKB-KW"/>
</dbReference>